<dbReference type="AlphaFoldDB" id="A0A7W8GAH9"/>
<protein>
    <submittedName>
        <fullName evidence="1">Uncharacterized protein</fullName>
    </submittedName>
</protein>
<organism evidence="1 2">
    <name type="scientific">Treponema ruminis</name>
    <dbReference type="NCBI Taxonomy" id="744515"/>
    <lineage>
        <taxon>Bacteria</taxon>
        <taxon>Pseudomonadati</taxon>
        <taxon>Spirochaetota</taxon>
        <taxon>Spirochaetia</taxon>
        <taxon>Spirochaetales</taxon>
        <taxon>Treponemataceae</taxon>
        <taxon>Treponema</taxon>
    </lineage>
</organism>
<accession>A0A7W8GAH9</accession>
<reference evidence="1 2" key="1">
    <citation type="submission" date="2020-08" db="EMBL/GenBank/DDBJ databases">
        <title>Genomic Encyclopedia of Type Strains, Phase IV (KMG-IV): sequencing the most valuable type-strain genomes for metagenomic binning, comparative biology and taxonomic classification.</title>
        <authorList>
            <person name="Goeker M."/>
        </authorList>
    </citation>
    <scope>NUCLEOTIDE SEQUENCE [LARGE SCALE GENOMIC DNA]</scope>
    <source>
        <strain evidence="1 2">DSM 103462</strain>
    </source>
</reference>
<dbReference type="Proteomes" id="UP000518887">
    <property type="component" value="Unassembled WGS sequence"/>
</dbReference>
<keyword evidence="2" id="KW-1185">Reference proteome</keyword>
<gene>
    <name evidence="1" type="ORF">HNP76_002255</name>
</gene>
<sequence>MAKTIKFNNSALFNLQTLNGLIMSTWGMHYDEPEEKIEDAFQRGIIDFNHVKNRYDAVFNMKNGPFDYDINYEKSLLNKLNEEFKKVRSYKLPWFMKTYTDFIEEKFNELMVIYKNGGWK</sequence>
<evidence type="ECO:0000313" key="1">
    <source>
        <dbReference type="EMBL" id="MBB5226867.1"/>
    </source>
</evidence>
<evidence type="ECO:0000313" key="2">
    <source>
        <dbReference type="Proteomes" id="UP000518887"/>
    </source>
</evidence>
<comment type="caution">
    <text evidence="1">The sequence shown here is derived from an EMBL/GenBank/DDBJ whole genome shotgun (WGS) entry which is preliminary data.</text>
</comment>
<name>A0A7W8GAH9_9SPIR</name>
<dbReference type="EMBL" id="JACHFQ010000007">
    <property type="protein sequence ID" value="MBB5226867.1"/>
    <property type="molecule type" value="Genomic_DNA"/>
</dbReference>
<dbReference type="RefSeq" id="WP_184660530.1">
    <property type="nucleotide sequence ID" value="NZ_CP031518.1"/>
</dbReference>
<proteinExistence type="predicted"/>